<keyword evidence="6 10" id="KW-0067">ATP-binding</keyword>
<dbReference type="CDD" id="cd03216">
    <property type="entry name" value="ABC_Carb_Monos_I"/>
    <property type="match status" value="1"/>
</dbReference>
<evidence type="ECO:0000256" key="4">
    <source>
        <dbReference type="ARBA" id="ARBA00022737"/>
    </source>
</evidence>
<dbReference type="InterPro" id="IPR050107">
    <property type="entry name" value="ABC_carbohydrate_import_ATPase"/>
</dbReference>
<dbReference type="PANTHER" id="PTHR43790">
    <property type="entry name" value="CARBOHYDRATE TRANSPORT ATP-BINDING PROTEIN MG119-RELATED"/>
    <property type="match status" value="1"/>
</dbReference>
<keyword evidence="8" id="KW-0472">Membrane</keyword>
<dbReference type="Proteomes" id="UP001168528">
    <property type="component" value="Unassembled WGS sequence"/>
</dbReference>
<keyword evidence="1" id="KW-0813">Transport</keyword>
<evidence type="ECO:0000256" key="7">
    <source>
        <dbReference type="ARBA" id="ARBA00022967"/>
    </source>
</evidence>
<dbReference type="SUPFAM" id="SSF52540">
    <property type="entry name" value="P-loop containing nucleoside triphosphate hydrolases"/>
    <property type="match status" value="2"/>
</dbReference>
<protein>
    <submittedName>
        <fullName evidence="10">Sugar ABC transporter ATP-binding protein</fullName>
    </submittedName>
</protein>
<keyword evidence="5" id="KW-0547">Nucleotide-binding</keyword>
<evidence type="ECO:0000259" key="9">
    <source>
        <dbReference type="PROSITE" id="PS50893"/>
    </source>
</evidence>
<feature type="domain" description="ABC transporter" evidence="9">
    <location>
        <begin position="6"/>
        <end position="240"/>
    </location>
</feature>
<evidence type="ECO:0000256" key="1">
    <source>
        <dbReference type="ARBA" id="ARBA00022448"/>
    </source>
</evidence>
<evidence type="ECO:0000256" key="8">
    <source>
        <dbReference type="ARBA" id="ARBA00023136"/>
    </source>
</evidence>
<evidence type="ECO:0000313" key="11">
    <source>
        <dbReference type="Proteomes" id="UP001168528"/>
    </source>
</evidence>
<dbReference type="SMART" id="SM00382">
    <property type="entry name" value="AAA"/>
    <property type="match status" value="2"/>
</dbReference>
<evidence type="ECO:0000313" key="10">
    <source>
        <dbReference type="EMBL" id="MDO1447677.1"/>
    </source>
</evidence>
<evidence type="ECO:0000256" key="5">
    <source>
        <dbReference type="ARBA" id="ARBA00022741"/>
    </source>
</evidence>
<evidence type="ECO:0000256" key="2">
    <source>
        <dbReference type="ARBA" id="ARBA00022475"/>
    </source>
</evidence>
<dbReference type="PROSITE" id="PS50893">
    <property type="entry name" value="ABC_TRANSPORTER_2"/>
    <property type="match status" value="2"/>
</dbReference>
<evidence type="ECO:0000256" key="6">
    <source>
        <dbReference type="ARBA" id="ARBA00022840"/>
    </source>
</evidence>
<dbReference type="PROSITE" id="PS00211">
    <property type="entry name" value="ABC_TRANSPORTER_1"/>
    <property type="match status" value="1"/>
</dbReference>
<keyword evidence="7" id="KW-1278">Translocase</keyword>
<gene>
    <name evidence="10" type="ORF">Q0590_15510</name>
</gene>
<evidence type="ECO:0000256" key="3">
    <source>
        <dbReference type="ARBA" id="ARBA00022597"/>
    </source>
</evidence>
<accession>A0ABT8R6F4</accession>
<comment type="caution">
    <text evidence="10">The sequence shown here is derived from an EMBL/GenBank/DDBJ whole genome shotgun (WGS) entry which is preliminary data.</text>
</comment>
<keyword evidence="2" id="KW-1003">Cell membrane</keyword>
<proteinExistence type="predicted"/>
<keyword evidence="11" id="KW-1185">Reference proteome</keyword>
<keyword evidence="3" id="KW-0762">Sugar transport</keyword>
<dbReference type="CDD" id="cd03215">
    <property type="entry name" value="ABC_Carb_Monos_II"/>
    <property type="match status" value="1"/>
</dbReference>
<dbReference type="RefSeq" id="WP_302038481.1">
    <property type="nucleotide sequence ID" value="NZ_JAUKPO010000008.1"/>
</dbReference>
<reference evidence="10" key="1">
    <citation type="submission" date="2023-07" db="EMBL/GenBank/DDBJ databases">
        <title>The genome sequence of Rhodocytophaga aerolata KACC 12507.</title>
        <authorList>
            <person name="Zhang X."/>
        </authorList>
    </citation>
    <scope>NUCLEOTIDE SEQUENCE</scope>
    <source>
        <strain evidence="10">KACC 12507</strain>
    </source>
</reference>
<dbReference type="InterPro" id="IPR017871">
    <property type="entry name" value="ABC_transporter-like_CS"/>
</dbReference>
<dbReference type="InterPro" id="IPR003593">
    <property type="entry name" value="AAA+_ATPase"/>
</dbReference>
<dbReference type="EMBL" id="JAUKPO010000008">
    <property type="protein sequence ID" value="MDO1447677.1"/>
    <property type="molecule type" value="Genomic_DNA"/>
</dbReference>
<dbReference type="GO" id="GO:0005524">
    <property type="term" value="F:ATP binding"/>
    <property type="evidence" value="ECO:0007669"/>
    <property type="project" value="UniProtKB-KW"/>
</dbReference>
<keyword evidence="4" id="KW-0677">Repeat</keyword>
<feature type="domain" description="ABC transporter" evidence="9">
    <location>
        <begin position="254"/>
        <end position="498"/>
    </location>
</feature>
<name>A0ABT8R6F4_9BACT</name>
<dbReference type="Pfam" id="PF00005">
    <property type="entry name" value="ABC_tran"/>
    <property type="match status" value="2"/>
</dbReference>
<dbReference type="Gene3D" id="3.40.50.300">
    <property type="entry name" value="P-loop containing nucleotide triphosphate hydrolases"/>
    <property type="match status" value="2"/>
</dbReference>
<organism evidence="10 11">
    <name type="scientific">Rhodocytophaga aerolata</name>
    <dbReference type="NCBI Taxonomy" id="455078"/>
    <lineage>
        <taxon>Bacteria</taxon>
        <taxon>Pseudomonadati</taxon>
        <taxon>Bacteroidota</taxon>
        <taxon>Cytophagia</taxon>
        <taxon>Cytophagales</taxon>
        <taxon>Rhodocytophagaceae</taxon>
        <taxon>Rhodocytophaga</taxon>
    </lineage>
</organism>
<dbReference type="InterPro" id="IPR003439">
    <property type="entry name" value="ABC_transporter-like_ATP-bd"/>
</dbReference>
<dbReference type="PANTHER" id="PTHR43790:SF3">
    <property type="entry name" value="D-ALLOSE IMPORT ATP-BINDING PROTEIN ALSA-RELATED"/>
    <property type="match status" value="1"/>
</dbReference>
<sequence length="500" mass="54419">MPDTLLKLTNIIKTFGPVKALGGVQLEVAQGEIHALIGENGAGKSTLMKILSGAEKPDSGEIMFDGKPYHPQNPAEGRLSGIAMIYQELNLAPHLTIEENITLGIEKSKLGFAKSQKTLVQEALRILGQPDLDPSTPVNTLSIAKQQLVEIARALVLDTKLVILDEPTSSLTAADTQALFEVIARLKAKGIAVIYISHFLEEVQQICDRFTVLRDGQTVGTGSMAGTSIQQLIEQMVGRSLEDMYPHIPHTLGEPVLEVQALQGKSALPRSASFTLHRGEILGISGLVGAGRTEMIRCLFGLDKVANGKVTIMGRKDLQAHYLRPEKALDSGLDLLSENRKEEGLAVNLPIFTNITLSALKRVSRFGWLNLAQEKQQADEWCTKMNVKCRDSRQEVGALSGGNQQKVSIARLLNHNSDIFFMDEPTRGIDVGSKAEIYRLIQTLASQGKSIVMISSYLPELLGICDTLAVMHRGELSAVKPISTWTDHDIMLYATSGVAV</sequence>
<dbReference type="InterPro" id="IPR027417">
    <property type="entry name" value="P-loop_NTPase"/>
</dbReference>